<dbReference type="EMBL" id="BT123927">
    <property type="protein sequence ID" value="ADE77218.1"/>
    <property type="molecule type" value="mRNA"/>
</dbReference>
<evidence type="ECO:0000256" key="1">
    <source>
        <dbReference type="SAM" id="Phobius"/>
    </source>
</evidence>
<accession>D5ACE9</accession>
<feature type="transmembrane region" description="Helical" evidence="1">
    <location>
        <begin position="70"/>
        <end position="87"/>
    </location>
</feature>
<sequence length="112" mass="12945">MQVSMSEYKNMRLQTGGWLVSLFWTKKLTHIQARSINESIPSRISTPCSQNATRSSSISRSISAIYKRRTFCYHFVIILLANSMTQLNNLIPMLSWVPQISMLNFLWISSQK</sequence>
<dbReference type="AlphaFoldDB" id="D5ACE9"/>
<keyword evidence="1" id="KW-0472">Membrane</keyword>
<organism evidence="2">
    <name type="scientific">Picea sitchensis</name>
    <name type="common">Sitka spruce</name>
    <name type="synonym">Pinus sitchensis</name>
    <dbReference type="NCBI Taxonomy" id="3332"/>
    <lineage>
        <taxon>Eukaryota</taxon>
        <taxon>Viridiplantae</taxon>
        <taxon>Streptophyta</taxon>
        <taxon>Embryophyta</taxon>
        <taxon>Tracheophyta</taxon>
        <taxon>Spermatophyta</taxon>
        <taxon>Pinopsida</taxon>
        <taxon>Pinidae</taxon>
        <taxon>Conifers I</taxon>
        <taxon>Pinales</taxon>
        <taxon>Pinaceae</taxon>
        <taxon>Picea</taxon>
    </lineage>
</organism>
<evidence type="ECO:0000313" key="2">
    <source>
        <dbReference type="EMBL" id="ADE77218.1"/>
    </source>
</evidence>
<name>D5ACE9_PICSI</name>
<reference evidence="2" key="1">
    <citation type="submission" date="2010-04" db="EMBL/GenBank/DDBJ databases">
        <authorList>
            <person name="Reid K.E."/>
            <person name="Liao N."/>
            <person name="Chan S."/>
            <person name="Docking R."/>
            <person name="Taylor G."/>
            <person name="Moore R."/>
            <person name="Mayo M."/>
            <person name="Munro S."/>
            <person name="King J."/>
            <person name="Yanchuk A."/>
            <person name="Holt R."/>
            <person name="Jones S."/>
            <person name="Marra M."/>
            <person name="Ritland C.E."/>
            <person name="Ritland K."/>
            <person name="Bohlmann J."/>
        </authorList>
    </citation>
    <scope>NUCLEOTIDE SEQUENCE</scope>
    <source>
        <tissue evidence="2">Bud</tissue>
    </source>
</reference>
<protein>
    <submittedName>
        <fullName evidence="2">Uncharacterized protein</fullName>
    </submittedName>
</protein>
<keyword evidence="1" id="KW-0812">Transmembrane</keyword>
<proteinExistence type="evidence at transcript level"/>
<keyword evidence="1" id="KW-1133">Transmembrane helix</keyword>